<organism evidence="2 3">
    <name type="scientific">Aquibacillus koreensis</name>
    <dbReference type="NCBI Taxonomy" id="279446"/>
    <lineage>
        <taxon>Bacteria</taxon>
        <taxon>Bacillati</taxon>
        <taxon>Bacillota</taxon>
        <taxon>Bacilli</taxon>
        <taxon>Bacillales</taxon>
        <taxon>Bacillaceae</taxon>
        <taxon>Aquibacillus</taxon>
    </lineage>
</organism>
<dbReference type="AlphaFoldDB" id="A0A9X3WR57"/>
<reference evidence="2" key="1">
    <citation type="submission" date="2022-06" db="EMBL/GenBank/DDBJ databases">
        <title>Aquibacillus sp. a new bacterium isolated from soil saline samples.</title>
        <authorList>
            <person name="Galisteo C."/>
            <person name="De La Haba R."/>
            <person name="Sanchez-Porro C."/>
            <person name="Ventosa A."/>
        </authorList>
    </citation>
    <scope>NUCLEOTIDE SEQUENCE</scope>
    <source>
        <strain evidence="2">JCM 12387</strain>
    </source>
</reference>
<dbReference type="Gene3D" id="3.20.20.370">
    <property type="entry name" value="Glycoside hydrolase/deacetylase"/>
    <property type="match status" value="1"/>
</dbReference>
<dbReference type="GO" id="GO:0016020">
    <property type="term" value="C:membrane"/>
    <property type="evidence" value="ECO:0007669"/>
    <property type="project" value="TreeGrafter"/>
</dbReference>
<evidence type="ECO:0000313" key="3">
    <source>
        <dbReference type="Proteomes" id="UP001145072"/>
    </source>
</evidence>
<dbReference type="InterPro" id="IPR050248">
    <property type="entry name" value="Polysacc_deacetylase_ArnD"/>
</dbReference>
<dbReference type="PANTHER" id="PTHR10587:SF80">
    <property type="entry name" value="CHITOOLIGOSACCHARIDE DEACETYLASE"/>
    <property type="match status" value="1"/>
</dbReference>
<protein>
    <submittedName>
        <fullName evidence="2">Polysaccharide deacetylase family protein</fullName>
    </submittedName>
</protein>
<dbReference type="GO" id="GO:0005975">
    <property type="term" value="P:carbohydrate metabolic process"/>
    <property type="evidence" value="ECO:0007669"/>
    <property type="project" value="InterPro"/>
</dbReference>
<evidence type="ECO:0000259" key="1">
    <source>
        <dbReference type="PROSITE" id="PS51677"/>
    </source>
</evidence>
<gene>
    <name evidence="2" type="ORF">NC661_15780</name>
</gene>
<dbReference type="InterPro" id="IPR014228">
    <property type="entry name" value="Spore_polysacc_deacetyl_YlxY"/>
</dbReference>
<dbReference type="Proteomes" id="UP001145072">
    <property type="component" value="Unassembled WGS sequence"/>
</dbReference>
<dbReference type="GO" id="GO:0016810">
    <property type="term" value="F:hydrolase activity, acting on carbon-nitrogen (but not peptide) bonds"/>
    <property type="evidence" value="ECO:0007669"/>
    <property type="project" value="InterPro"/>
</dbReference>
<dbReference type="SUPFAM" id="SSF88713">
    <property type="entry name" value="Glycoside hydrolase/deacetylase"/>
    <property type="match status" value="1"/>
</dbReference>
<feature type="domain" description="NodB homology" evidence="1">
    <location>
        <begin position="132"/>
        <end position="308"/>
    </location>
</feature>
<comment type="caution">
    <text evidence="2">The sequence shown here is derived from an EMBL/GenBank/DDBJ whole genome shotgun (WGS) entry which is preliminary data.</text>
</comment>
<dbReference type="RefSeq" id="WP_259866345.1">
    <property type="nucleotide sequence ID" value="NZ_JAMQJZ010000014.1"/>
</dbReference>
<accession>A0A9X3WR57</accession>
<dbReference type="PROSITE" id="PS51677">
    <property type="entry name" value="NODB"/>
    <property type="match status" value="1"/>
</dbReference>
<name>A0A9X3WR57_9BACI</name>
<dbReference type="EMBL" id="JAMQJZ010000014">
    <property type="protein sequence ID" value="MDC3421834.1"/>
    <property type="molecule type" value="Genomic_DNA"/>
</dbReference>
<dbReference type="CDD" id="cd10950">
    <property type="entry name" value="CE4_BsYlxY_like"/>
    <property type="match status" value="1"/>
</dbReference>
<dbReference type="InterPro" id="IPR011330">
    <property type="entry name" value="Glyco_hydro/deAcase_b/a-brl"/>
</dbReference>
<evidence type="ECO:0000313" key="2">
    <source>
        <dbReference type="EMBL" id="MDC3421834.1"/>
    </source>
</evidence>
<dbReference type="InterPro" id="IPR002509">
    <property type="entry name" value="NODB_dom"/>
</dbReference>
<dbReference type="PANTHER" id="PTHR10587">
    <property type="entry name" value="GLYCOSYL TRANSFERASE-RELATED"/>
    <property type="match status" value="1"/>
</dbReference>
<dbReference type="NCBIfam" id="TIGR02873">
    <property type="entry name" value="spore_ylxY"/>
    <property type="match status" value="1"/>
</dbReference>
<sequence>MNKTIMQLLMFLLILLLVFPYQSPNFYSFQDYTNDSNVVSQLVVKNKDNLMEQIKQKSDAYEVPPVNAKIDKVWKKMPGRNGLKVNIEKSYERMKEKGVFDETLLVYDQVEPETSLDDLPPSPIYKGHPDKNMVSFLINVAWGTENIPSMLNTLKKHQVKATFFIEGKWASNNTKLVKMIKEEGHVIGNHAYDHPDMNSLTEEKNREQIQKTNEILEAITGETPKWFAPPSGSFNNQVVEIASKLDMYTVLWSVDTIDWKKPTTSVMINRVMSNIHPGATILMHPTNSVEQGLDELVLNIQQKGYKIGTVERLLSEKR</sequence>
<dbReference type="Pfam" id="PF01522">
    <property type="entry name" value="Polysacc_deac_1"/>
    <property type="match status" value="1"/>
</dbReference>
<proteinExistence type="predicted"/>
<keyword evidence="3" id="KW-1185">Reference proteome</keyword>